<evidence type="ECO:0000259" key="7">
    <source>
        <dbReference type="Pfam" id="PF02687"/>
    </source>
</evidence>
<keyword evidence="4 6" id="KW-1133">Transmembrane helix</keyword>
<evidence type="ECO:0000256" key="5">
    <source>
        <dbReference type="ARBA" id="ARBA00023136"/>
    </source>
</evidence>
<evidence type="ECO:0000256" key="3">
    <source>
        <dbReference type="ARBA" id="ARBA00022692"/>
    </source>
</evidence>
<feature type="transmembrane region" description="Helical" evidence="6">
    <location>
        <begin position="278"/>
        <end position="302"/>
    </location>
</feature>
<comment type="subcellular location">
    <subcellularLocation>
        <location evidence="1">Cell membrane</location>
        <topology evidence="1">Multi-pass membrane protein</topology>
    </subcellularLocation>
</comment>
<dbReference type="InterPro" id="IPR050250">
    <property type="entry name" value="Macrolide_Exporter_MacB"/>
</dbReference>
<dbReference type="Pfam" id="PF02687">
    <property type="entry name" value="FtsX"/>
    <property type="match status" value="2"/>
</dbReference>
<dbReference type="InterPro" id="IPR025857">
    <property type="entry name" value="MacB_PCD"/>
</dbReference>
<keyword evidence="2" id="KW-1003">Cell membrane</keyword>
<feature type="transmembrane region" description="Helical" evidence="6">
    <location>
        <begin position="20"/>
        <end position="41"/>
    </location>
</feature>
<dbReference type="AlphaFoldDB" id="A0A015SQ14"/>
<name>A0A015SQ14_BACFG</name>
<keyword evidence="3 6" id="KW-0812">Transmembrane</keyword>
<feature type="transmembrane region" description="Helical" evidence="6">
    <location>
        <begin position="641"/>
        <end position="661"/>
    </location>
</feature>
<feature type="domain" description="MacB-like periplasmic core" evidence="8">
    <location>
        <begin position="23"/>
        <end position="236"/>
    </location>
</feature>
<proteinExistence type="predicted"/>
<comment type="caution">
    <text evidence="9">The sequence shown here is derived from an EMBL/GenBank/DDBJ whole genome shotgun (WGS) entry which is preliminary data.</text>
</comment>
<dbReference type="RefSeq" id="WP_005794220.1">
    <property type="nucleotide sequence ID" value="NZ_JGCY01000294.1"/>
</dbReference>
<evidence type="ECO:0000259" key="8">
    <source>
        <dbReference type="Pfam" id="PF12704"/>
    </source>
</evidence>
<evidence type="ECO:0000256" key="4">
    <source>
        <dbReference type="ARBA" id="ARBA00022989"/>
    </source>
</evidence>
<organism evidence="9 10">
    <name type="scientific">Bacteroides fragilis str. 3988T(B)14</name>
    <dbReference type="NCBI Taxonomy" id="1339315"/>
    <lineage>
        <taxon>Bacteria</taxon>
        <taxon>Pseudomonadati</taxon>
        <taxon>Bacteroidota</taxon>
        <taxon>Bacteroidia</taxon>
        <taxon>Bacteroidales</taxon>
        <taxon>Bacteroidaceae</taxon>
        <taxon>Bacteroides</taxon>
    </lineage>
</organism>
<feature type="transmembrane region" description="Helical" evidence="6">
    <location>
        <begin position="728"/>
        <end position="747"/>
    </location>
</feature>
<feature type="transmembrane region" description="Helical" evidence="6">
    <location>
        <begin position="371"/>
        <end position="394"/>
    </location>
</feature>
<dbReference type="Pfam" id="PF12704">
    <property type="entry name" value="MacB_PCD"/>
    <property type="match status" value="1"/>
</dbReference>
<evidence type="ECO:0000313" key="10">
    <source>
        <dbReference type="Proteomes" id="UP000020529"/>
    </source>
</evidence>
<gene>
    <name evidence="9" type="ORF">M124_1843</name>
</gene>
<feature type="transmembrane region" description="Helical" evidence="6">
    <location>
        <begin position="323"/>
        <end position="351"/>
    </location>
</feature>
<evidence type="ECO:0000256" key="1">
    <source>
        <dbReference type="ARBA" id="ARBA00004651"/>
    </source>
</evidence>
<accession>A0A015SQ14</accession>
<evidence type="ECO:0000256" key="6">
    <source>
        <dbReference type="SAM" id="Phobius"/>
    </source>
</evidence>
<evidence type="ECO:0000256" key="2">
    <source>
        <dbReference type="ARBA" id="ARBA00022475"/>
    </source>
</evidence>
<dbReference type="GO" id="GO:0022857">
    <property type="term" value="F:transmembrane transporter activity"/>
    <property type="evidence" value="ECO:0007669"/>
    <property type="project" value="TreeGrafter"/>
</dbReference>
<dbReference type="GO" id="GO:0005886">
    <property type="term" value="C:plasma membrane"/>
    <property type="evidence" value="ECO:0007669"/>
    <property type="project" value="UniProtKB-SubCell"/>
</dbReference>
<feature type="domain" description="ABC3 transporter permease C-terminal" evidence="7">
    <location>
        <begin position="283"/>
        <end position="391"/>
    </location>
</feature>
<dbReference type="PATRIC" id="fig|1339315.3.peg.2599"/>
<dbReference type="PANTHER" id="PTHR30572:SF18">
    <property type="entry name" value="ABC-TYPE MACROLIDE FAMILY EXPORT SYSTEM PERMEASE COMPONENT 2"/>
    <property type="match status" value="1"/>
</dbReference>
<reference evidence="9 10" key="1">
    <citation type="submission" date="2014-02" db="EMBL/GenBank/DDBJ databases">
        <authorList>
            <person name="Sears C."/>
            <person name="Carroll K."/>
            <person name="Sack B.R."/>
            <person name="Qadri F."/>
            <person name="Myers L.L."/>
            <person name="Chung G.-T."/>
            <person name="Escheverria P."/>
            <person name="Fraser C.M."/>
            <person name="Sadzewicz L."/>
            <person name="Shefchek K.A."/>
            <person name="Tallon L."/>
            <person name="Das S.P."/>
            <person name="Daugherty S."/>
            <person name="Mongodin E.F."/>
        </authorList>
    </citation>
    <scope>NUCLEOTIDE SEQUENCE [LARGE SCALE GENOMIC DNA]</scope>
    <source>
        <strain evidence="10">3988T(B)14</strain>
    </source>
</reference>
<feature type="transmembrane region" description="Helical" evidence="6">
    <location>
        <begin position="693"/>
        <end position="716"/>
    </location>
</feature>
<dbReference type="PANTHER" id="PTHR30572">
    <property type="entry name" value="MEMBRANE COMPONENT OF TRANSPORTER-RELATED"/>
    <property type="match status" value="1"/>
</dbReference>
<protein>
    <submittedName>
        <fullName evidence="9">FtsX-like permease family protein</fullName>
    </submittedName>
</protein>
<feature type="domain" description="ABC3 transporter permease C-terminal" evidence="7">
    <location>
        <begin position="644"/>
        <end position="747"/>
    </location>
</feature>
<dbReference type="Proteomes" id="UP000020529">
    <property type="component" value="Unassembled WGS sequence"/>
</dbReference>
<sequence>MKQFHYTIQTLIRDRRSCVIKVISLSLGLLVSIILFSRVAFELSYDNCFQDVDNLYIVKTEWIKDGVIKGNAGSYTLIPIASTVAEEFPKEVESAVCSSISFEAIFKIGNRKMNKSFILSDSLYFRTMGIEVISGNPNDLTNPDVLFLSQSVAREAFGEENPIGKTLHMMVWGTPVEALVKGVFADLPYNVSLERHEAVLSFASHSKYGWGRPGWTSGGNYNAFIRLKDGERSADVINTDIDKVIAKHIPSDMNMHLHMFVVPLRTIHLEHSDVKRTILILSLLGFAILFAATMNYVLIFVSSLSQRAKGIGIHKCNGASDKAIFSMFIYETALIIGVSLVLMIIFLFQFQEKIEELAEVSLSSLFTWHNLWAPLSVVTFLFVIGGILPGKVFSLIPVTQVFHPYIKKNRGWKRILLFIEFAGVAFIFGLMCVAYLQCHYIINRDMGYQPKGVASCKHDFAEPDNARNNLKSLPYVEGVASIRGSMTWFGNREVTDEGGKVLFTPRCAAFDKDFVPLLGLHIKTGRNFTGERQFLVNQPYVEKMGWKGSGVGEIVPNRGTVVGVLAPFCCGVLPADNEPLEIEYGTNLRNVHVRLKEPFTENLHRLNNEMKKIYPQEDIEFRSLEQDLERYYRPTIIFRDATFLAFITILFITLMGLIGYINDEVRRRSKEIAIRKINGAEARSILFLLSKDIFWVAILSVAIGTYGAYYMSLLWISQFEDTICVYAGWYVVTAICLLVFIFVFIIGRSWHIANENPVNSIKSE</sequence>
<feature type="transmembrane region" description="Helical" evidence="6">
    <location>
        <begin position="415"/>
        <end position="436"/>
    </location>
</feature>
<evidence type="ECO:0000313" key="9">
    <source>
        <dbReference type="EMBL" id="EXY74304.1"/>
    </source>
</evidence>
<keyword evidence="5 6" id="KW-0472">Membrane</keyword>
<dbReference type="InterPro" id="IPR003838">
    <property type="entry name" value="ABC3_permease_C"/>
</dbReference>
<dbReference type="EMBL" id="JGCY01000294">
    <property type="protein sequence ID" value="EXY74304.1"/>
    <property type="molecule type" value="Genomic_DNA"/>
</dbReference>